<gene>
    <name evidence="3" type="ORF">CspeluHIS016_0206400</name>
</gene>
<dbReference type="Gene3D" id="3.90.640.10">
    <property type="entry name" value="Actin, Chain A, domain 4"/>
    <property type="match status" value="2"/>
</dbReference>
<organism evidence="3 4">
    <name type="scientific">Cutaneotrichosporon spelunceum</name>
    <dbReference type="NCBI Taxonomy" id="1672016"/>
    <lineage>
        <taxon>Eukaryota</taxon>
        <taxon>Fungi</taxon>
        <taxon>Dikarya</taxon>
        <taxon>Basidiomycota</taxon>
        <taxon>Agaricomycotina</taxon>
        <taxon>Tremellomycetes</taxon>
        <taxon>Trichosporonales</taxon>
        <taxon>Trichosporonaceae</taxon>
        <taxon>Cutaneotrichosporon</taxon>
    </lineage>
</organism>
<evidence type="ECO:0000313" key="3">
    <source>
        <dbReference type="EMBL" id="GMK55584.1"/>
    </source>
</evidence>
<dbReference type="Proteomes" id="UP001222932">
    <property type="component" value="Unassembled WGS sequence"/>
</dbReference>
<dbReference type="Gene3D" id="3.30.420.40">
    <property type="match status" value="3"/>
</dbReference>
<dbReference type="Pfam" id="PF00022">
    <property type="entry name" value="Actin"/>
    <property type="match status" value="2"/>
</dbReference>
<dbReference type="AlphaFoldDB" id="A0AAD3YBA8"/>
<comment type="caution">
    <text evidence="3">The sequence shown here is derived from an EMBL/GenBank/DDBJ whole genome shotgun (WGS) entry which is preliminary data.</text>
</comment>
<dbReference type="InterPro" id="IPR004000">
    <property type="entry name" value="Actin"/>
</dbReference>
<protein>
    <recommendedName>
        <fullName evidence="5">Actin-like ATPase domain-containing protein</fullName>
    </recommendedName>
</protein>
<dbReference type="SMART" id="SM00268">
    <property type="entry name" value="ACTIN"/>
    <property type="match status" value="1"/>
</dbReference>
<accession>A0AAD3YBA8</accession>
<proteinExistence type="inferred from homology"/>
<dbReference type="InterPro" id="IPR043129">
    <property type="entry name" value="ATPase_NBD"/>
</dbReference>
<feature type="region of interest" description="Disordered" evidence="2">
    <location>
        <begin position="1"/>
        <end position="38"/>
    </location>
</feature>
<dbReference type="SUPFAM" id="SSF53067">
    <property type="entry name" value="Actin-like ATPase domain"/>
    <property type="match status" value="2"/>
</dbReference>
<reference evidence="3" key="1">
    <citation type="journal article" date="2023" name="BMC Genomics">
        <title>Chromosome-level genome assemblies of Cutaneotrichosporon spp. (Trichosporonales, Basidiomycota) reveal imbalanced evolution between nucleotide sequences and chromosome synteny.</title>
        <authorList>
            <person name="Kobayashi Y."/>
            <person name="Kayamori A."/>
            <person name="Aoki K."/>
            <person name="Shiwa Y."/>
            <person name="Matsutani M."/>
            <person name="Fujita N."/>
            <person name="Sugita T."/>
            <person name="Iwasaki W."/>
            <person name="Tanaka N."/>
            <person name="Takashima M."/>
        </authorList>
    </citation>
    <scope>NUCLEOTIDE SEQUENCE</scope>
    <source>
        <strain evidence="3">HIS016</strain>
    </source>
</reference>
<evidence type="ECO:0008006" key="5">
    <source>
        <dbReference type="Google" id="ProtNLM"/>
    </source>
</evidence>
<dbReference type="EMBL" id="BTCM01000002">
    <property type="protein sequence ID" value="GMK55584.1"/>
    <property type="molecule type" value="Genomic_DNA"/>
</dbReference>
<comment type="similarity">
    <text evidence="1">Belongs to the actin family.</text>
</comment>
<reference evidence="3" key="2">
    <citation type="submission" date="2023-06" db="EMBL/GenBank/DDBJ databases">
        <authorList>
            <person name="Kobayashi Y."/>
            <person name="Kayamori A."/>
            <person name="Aoki K."/>
            <person name="Shiwa Y."/>
            <person name="Fujita N."/>
            <person name="Sugita T."/>
            <person name="Iwasaki W."/>
            <person name="Tanaka N."/>
            <person name="Takashima M."/>
        </authorList>
    </citation>
    <scope>NUCLEOTIDE SEQUENCE</scope>
    <source>
        <strain evidence="3">HIS016</strain>
    </source>
</reference>
<evidence type="ECO:0000313" key="4">
    <source>
        <dbReference type="Proteomes" id="UP001222932"/>
    </source>
</evidence>
<keyword evidence="4" id="KW-1185">Reference proteome</keyword>
<sequence>MSQGQAAPPSPTKTPKRQESVSSRRIGSPAQAAARRQSLYGHDDRIVIDPGSRVWKAGFSGEPDPRACFFAPDSGDRNRSTEIWDLDLSSTAGAHGNVPEARRLVQVRIQKRLRDTFHKHLLTDGKQRKVIVVENTFLPTYIKELITATLFDNLKCPSVAFTPSSILALAASGRATGLVVDVGWLETTVTPVFCSRPLYCFARSSPVAGRTLYTRLRALLRRFGRYQPPTRGGTPPQLSPPALSLLTDQLVERVITEACFAEQSAPSSPPPDPIDISSYQPTLPVPDMENEELLDRVAARYGDSSQANDWSMSIPPARGMGACGRLVVPGWLRQRGAEVLFGDGPDEDDSVAELILHALERLPVDLRPDMVSSILVTGGTASLPGFIPRLRNELLCSIPAEDVLLDFADPLAEVASWRRRLQKPYAELHGLSKRLAIINDPAPFDGAANACGGTAPRWAPPVVAWVGGSLAGVLKTSAPEIVREDYDARVSESVSRGEEYRAALERERDELGAAMAAVGLDIDELRPGMARGALAGKRKRGWAVGSMVPDWTTERVRAGV</sequence>
<name>A0AAD3YBA8_9TREE</name>
<evidence type="ECO:0000256" key="2">
    <source>
        <dbReference type="SAM" id="MobiDB-lite"/>
    </source>
</evidence>
<evidence type="ECO:0000256" key="1">
    <source>
        <dbReference type="RuleBase" id="RU000487"/>
    </source>
</evidence>
<dbReference type="PANTHER" id="PTHR11937">
    <property type="entry name" value="ACTIN"/>
    <property type="match status" value="1"/>
</dbReference>
<dbReference type="CDD" id="cd10207">
    <property type="entry name" value="ASKHA_NBD_Arp10"/>
    <property type="match status" value="1"/>
</dbReference>